<evidence type="ECO:0000313" key="3">
    <source>
        <dbReference type="Proteomes" id="UP001139648"/>
    </source>
</evidence>
<dbReference type="Proteomes" id="UP001139648">
    <property type="component" value="Unassembled WGS sequence"/>
</dbReference>
<keyword evidence="1" id="KW-1133">Transmembrane helix</keyword>
<organism evidence="2 3">
    <name type="scientific">Nonomuraea thailandensis</name>
    <dbReference type="NCBI Taxonomy" id="1188745"/>
    <lineage>
        <taxon>Bacteria</taxon>
        <taxon>Bacillati</taxon>
        <taxon>Actinomycetota</taxon>
        <taxon>Actinomycetes</taxon>
        <taxon>Streptosporangiales</taxon>
        <taxon>Streptosporangiaceae</taxon>
        <taxon>Nonomuraea</taxon>
    </lineage>
</organism>
<keyword evidence="1" id="KW-0812">Transmembrane</keyword>
<comment type="caution">
    <text evidence="2">The sequence shown here is derived from an EMBL/GenBank/DDBJ whole genome shotgun (WGS) entry which is preliminary data.</text>
</comment>
<accession>A0A9X2GAW0</accession>
<feature type="transmembrane region" description="Helical" evidence="1">
    <location>
        <begin position="45"/>
        <end position="69"/>
    </location>
</feature>
<keyword evidence="3" id="KW-1185">Reference proteome</keyword>
<name>A0A9X2GAW0_9ACTN</name>
<reference evidence="2" key="1">
    <citation type="submission" date="2022-06" db="EMBL/GenBank/DDBJ databases">
        <title>Sequencing the genomes of 1000 actinobacteria strains.</title>
        <authorList>
            <person name="Klenk H.-P."/>
        </authorList>
    </citation>
    <scope>NUCLEOTIDE SEQUENCE</scope>
    <source>
        <strain evidence="2">DSM 46694</strain>
    </source>
</reference>
<feature type="transmembrane region" description="Helical" evidence="1">
    <location>
        <begin position="75"/>
        <end position="98"/>
    </location>
</feature>
<dbReference type="AlphaFoldDB" id="A0A9X2GAW0"/>
<keyword evidence="1" id="KW-0472">Membrane</keyword>
<dbReference type="RefSeq" id="WP_253740833.1">
    <property type="nucleotide sequence ID" value="NZ_BAABKA010000048.1"/>
</dbReference>
<dbReference type="EMBL" id="JAMZEB010000002">
    <property type="protein sequence ID" value="MCP2354345.1"/>
    <property type="molecule type" value="Genomic_DNA"/>
</dbReference>
<proteinExistence type="predicted"/>
<evidence type="ECO:0000256" key="1">
    <source>
        <dbReference type="SAM" id="Phobius"/>
    </source>
</evidence>
<feature type="transmembrane region" description="Helical" evidence="1">
    <location>
        <begin position="110"/>
        <end position="133"/>
    </location>
</feature>
<feature type="transmembrane region" description="Helical" evidence="1">
    <location>
        <begin position="12"/>
        <end position="33"/>
    </location>
</feature>
<protein>
    <submittedName>
        <fullName evidence="2">Uncharacterized protein</fullName>
    </submittedName>
</protein>
<evidence type="ECO:0000313" key="2">
    <source>
        <dbReference type="EMBL" id="MCP2354345.1"/>
    </source>
</evidence>
<sequence length="139" mass="14195">MGIDGRHAVGLLTAVAWTVAALAGVYLLSLWLAGGGLRRAKVTRFPAALVFAHPALAVSALVCYAAGLATGSRALAWAAFAGLAVAALLGFAMFTRWLGAGRHQMAGRSFPALAVTLHGLAGVTAFTLVFLTASATRVF</sequence>
<gene>
    <name evidence="2" type="ORF">HD597_001365</name>
</gene>